<sequence>MLFCPSSLSTSQGDRYLMAIFLVGSVEARFDTLESNAKLLRDVTANQRCRRTRRKKIGATQDSPWGASPLDSVF</sequence>
<keyword evidence="3" id="KW-1185">Reference proteome</keyword>
<comment type="caution">
    <text evidence="2">The sequence shown here is derived from an EMBL/GenBank/DDBJ whole genome shotgun (WGS) entry which is preliminary data.</text>
</comment>
<accession>A0A2G1VYL8</accession>
<gene>
    <name evidence="2" type="ORF">CEE69_28905</name>
</gene>
<proteinExistence type="predicted"/>
<reference evidence="2 3" key="1">
    <citation type="submission" date="2017-06" db="EMBL/GenBank/DDBJ databases">
        <title>Description of Rhodopirellula bahusiensis sp. nov.</title>
        <authorList>
            <person name="Kizina J."/>
            <person name="Harder J."/>
        </authorList>
    </citation>
    <scope>NUCLEOTIDE SEQUENCE [LARGE SCALE GENOMIC DNA]</scope>
    <source>
        <strain evidence="2 3">SWK21</strain>
    </source>
</reference>
<evidence type="ECO:0000256" key="1">
    <source>
        <dbReference type="SAM" id="MobiDB-lite"/>
    </source>
</evidence>
<organism evidence="2 3">
    <name type="scientific">Rhodopirellula bahusiensis</name>
    <dbReference type="NCBI Taxonomy" id="2014065"/>
    <lineage>
        <taxon>Bacteria</taxon>
        <taxon>Pseudomonadati</taxon>
        <taxon>Planctomycetota</taxon>
        <taxon>Planctomycetia</taxon>
        <taxon>Pirellulales</taxon>
        <taxon>Pirellulaceae</taxon>
        <taxon>Rhodopirellula</taxon>
    </lineage>
</organism>
<protein>
    <submittedName>
        <fullName evidence="2">Uncharacterized protein</fullName>
    </submittedName>
</protein>
<feature type="region of interest" description="Disordered" evidence="1">
    <location>
        <begin position="53"/>
        <end position="74"/>
    </location>
</feature>
<name>A0A2G1VYL8_9BACT</name>
<dbReference type="AlphaFoldDB" id="A0A2G1VYL8"/>
<evidence type="ECO:0000313" key="3">
    <source>
        <dbReference type="Proteomes" id="UP000225740"/>
    </source>
</evidence>
<dbReference type="Proteomes" id="UP000225740">
    <property type="component" value="Unassembled WGS sequence"/>
</dbReference>
<evidence type="ECO:0000313" key="2">
    <source>
        <dbReference type="EMBL" id="PHQ31888.1"/>
    </source>
</evidence>
<dbReference type="EMBL" id="NIZW01000037">
    <property type="protein sequence ID" value="PHQ31888.1"/>
    <property type="molecule type" value="Genomic_DNA"/>
</dbReference>